<evidence type="ECO:0000256" key="1">
    <source>
        <dbReference type="ARBA" id="ARBA00022737"/>
    </source>
</evidence>
<feature type="repeat" description="ANK" evidence="3">
    <location>
        <begin position="61"/>
        <end position="93"/>
    </location>
</feature>
<dbReference type="PROSITE" id="PS50297">
    <property type="entry name" value="ANK_REP_REGION"/>
    <property type="match status" value="1"/>
</dbReference>
<keyword evidence="6" id="KW-1185">Reference proteome</keyword>
<evidence type="ECO:0000313" key="5">
    <source>
        <dbReference type="EMBL" id="MDR6968483.1"/>
    </source>
</evidence>
<comment type="caution">
    <text evidence="5">The sequence shown here is derived from an EMBL/GenBank/DDBJ whole genome shotgun (WGS) entry which is preliminary data.</text>
</comment>
<evidence type="ECO:0000256" key="2">
    <source>
        <dbReference type="ARBA" id="ARBA00023043"/>
    </source>
</evidence>
<dbReference type="InterPro" id="IPR002110">
    <property type="entry name" value="Ankyrin_rpt"/>
</dbReference>
<reference evidence="5 6" key="1">
    <citation type="submission" date="2023-07" db="EMBL/GenBank/DDBJ databases">
        <title>Sorghum-associated microbial communities from plants grown in Nebraska, USA.</title>
        <authorList>
            <person name="Schachtman D."/>
        </authorList>
    </citation>
    <scope>NUCLEOTIDE SEQUENCE [LARGE SCALE GENOMIC DNA]</scope>
    <source>
        <strain evidence="5 6">3773</strain>
    </source>
</reference>
<feature type="repeat" description="ANK" evidence="3">
    <location>
        <begin position="29"/>
        <end position="61"/>
    </location>
</feature>
<dbReference type="EMBL" id="JAVDVI010000010">
    <property type="protein sequence ID" value="MDR6968483.1"/>
    <property type="molecule type" value="Genomic_DNA"/>
</dbReference>
<organism evidence="5 6">
    <name type="scientific">Flavobacterium arsenatis</name>
    <dbReference type="NCBI Taxonomy" id="1484332"/>
    <lineage>
        <taxon>Bacteria</taxon>
        <taxon>Pseudomonadati</taxon>
        <taxon>Bacteroidota</taxon>
        <taxon>Flavobacteriia</taxon>
        <taxon>Flavobacteriales</taxon>
        <taxon>Flavobacteriaceae</taxon>
        <taxon>Flavobacterium</taxon>
    </lineage>
</organism>
<dbReference type="Pfam" id="PF12796">
    <property type="entry name" value="Ank_2"/>
    <property type="match status" value="1"/>
</dbReference>
<protein>
    <submittedName>
        <fullName evidence="5">Ankyrin repeat protein</fullName>
    </submittedName>
</protein>
<feature type="signal peptide" evidence="4">
    <location>
        <begin position="1"/>
        <end position="20"/>
    </location>
</feature>
<keyword evidence="1" id="KW-0677">Repeat</keyword>
<dbReference type="Gene3D" id="1.25.40.20">
    <property type="entry name" value="Ankyrin repeat-containing domain"/>
    <property type="match status" value="1"/>
</dbReference>
<sequence length="119" mass="13006">MKKSIVYLSLALALSANAFAGDFNPTFYKSSNPLCVAISKGDSETAKKIIEYGGDVNQSYNGMTPLMIASRYNNVEMIKLLLSKGANFNTKDEKGNTALKHAELSNAKEAVEFLKAYKK</sequence>
<evidence type="ECO:0000313" key="6">
    <source>
        <dbReference type="Proteomes" id="UP001255185"/>
    </source>
</evidence>
<dbReference type="Proteomes" id="UP001255185">
    <property type="component" value="Unassembled WGS sequence"/>
</dbReference>
<accession>A0ABU1TRH8</accession>
<keyword evidence="4" id="KW-0732">Signal</keyword>
<feature type="chain" id="PRO_5047258062" evidence="4">
    <location>
        <begin position="21"/>
        <end position="119"/>
    </location>
</feature>
<dbReference type="RefSeq" id="WP_310027078.1">
    <property type="nucleotide sequence ID" value="NZ_JAVDVI010000010.1"/>
</dbReference>
<dbReference type="PROSITE" id="PS50088">
    <property type="entry name" value="ANK_REPEAT"/>
    <property type="match status" value="2"/>
</dbReference>
<dbReference type="SUPFAM" id="SSF48403">
    <property type="entry name" value="Ankyrin repeat"/>
    <property type="match status" value="1"/>
</dbReference>
<evidence type="ECO:0000256" key="3">
    <source>
        <dbReference type="PROSITE-ProRule" id="PRU00023"/>
    </source>
</evidence>
<dbReference type="SMART" id="SM00248">
    <property type="entry name" value="ANK"/>
    <property type="match status" value="2"/>
</dbReference>
<evidence type="ECO:0000256" key="4">
    <source>
        <dbReference type="SAM" id="SignalP"/>
    </source>
</evidence>
<dbReference type="PANTHER" id="PTHR24124:SF14">
    <property type="entry name" value="CHROMOSOME UNDETERMINED SCAFFOLD_25, WHOLE GENOME SHOTGUN SEQUENCE"/>
    <property type="match status" value="1"/>
</dbReference>
<dbReference type="InterPro" id="IPR036770">
    <property type="entry name" value="Ankyrin_rpt-contain_sf"/>
</dbReference>
<dbReference type="PANTHER" id="PTHR24124">
    <property type="entry name" value="ANKYRIN REPEAT FAMILY A"/>
    <property type="match status" value="1"/>
</dbReference>
<gene>
    <name evidence="5" type="ORF">J2X31_002506</name>
</gene>
<keyword evidence="2 3" id="KW-0040">ANK repeat</keyword>
<name>A0ABU1TRH8_9FLAO</name>
<proteinExistence type="predicted"/>